<evidence type="ECO:0000256" key="1">
    <source>
        <dbReference type="ARBA" id="ARBA00004141"/>
    </source>
</evidence>
<evidence type="ECO:0000256" key="7">
    <source>
        <dbReference type="SAM" id="Phobius"/>
    </source>
</evidence>
<dbReference type="Proteomes" id="UP000799429">
    <property type="component" value="Unassembled WGS sequence"/>
</dbReference>
<dbReference type="EMBL" id="MU006096">
    <property type="protein sequence ID" value="KAF2838612.1"/>
    <property type="molecule type" value="Genomic_DNA"/>
</dbReference>
<dbReference type="AlphaFoldDB" id="A0A9P4SB57"/>
<evidence type="ECO:0000256" key="3">
    <source>
        <dbReference type="ARBA" id="ARBA00022692"/>
    </source>
</evidence>
<evidence type="ECO:0000256" key="4">
    <source>
        <dbReference type="ARBA" id="ARBA00022989"/>
    </source>
</evidence>
<dbReference type="PANTHER" id="PTHR12841:SF6">
    <property type="entry name" value="PROTEIN UNC-50 HOMOLOG"/>
    <property type="match status" value="1"/>
</dbReference>
<feature type="transmembrane region" description="Helical" evidence="7">
    <location>
        <begin position="84"/>
        <end position="103"/>
    </location>
</feature>
<dbReference type="OrthoDB" id="10027013at2759"/>
<evidence type="ECO:0000313" key="9">
    <source>
        <dbReference type="Proteomes" id="UP000799429"/>
    </source>
</evidence>
<evidence type="ECO:0000256" key="5">
    <source>
        <dbReference type="ARBA" id="ARBA00023136"/>
    </source>
</evidence>
<dbReference type="GO" id="GO:0000139">
    <property type="term" value="C:Golgi membrane"/>
    <property type="evidence" value="ECO:0007669"/>
    <property type="project" value="TreeGrafter"/>
</dbReference>
<organism evidence="8 9">
    <name type="scientific">Patellaria atrata CBS 101060</name>
    <dbReference type="NCBI Taxonomy" id="1346257"/>
    <lineage>
        <taxon>Eukaryota</taxon>
        <taxon>Fungi</taxon>
        <taxon>Dikarya</taxon>
        <taxon>Ascomycota</taxon>
        <taxon>Pezizomycotina</taxon>
        <taxon>Dothideomycetes</taxon>
        <taxon>Dothideomycetes incertae sedis</taxon>
        <taxon>Patellariales</taxon>
        <taxon>Patellariaceae</taxon>
        <taxon>Patellaria</taxon>
    </lineage>
</organism>
<evidence type="ECO:0000256" key="6">
    <source>
        <dbReference type="SAM" id="MobiDB-lite"/>
    </source>
</evidence>
<keyword evidence="3 7" id="KW-0812">Transmembrane</keyword>
<feature type="transmembrane region" description="Helical" evidence="7">
    <location>
        <begin position="178"/>
        <end position="198"/>
    </location>
</feature>
<evidence type="ECO:0000313" key="8">
    <source>
        <dbReference type="EMBL" id="KAF2838612.1"/>
    </source>
</evidence>
<sequence length="277" mass="31656">MNPHISLPRQHSGPSNFGGAAPSNRGEGIRMPRFFKRLFKFPQMDFEMAVWEMTSLIIAPKKVFRSIYYHVQTKNTWHRPDPSFTYLLSFFLLLTSLAWGLAYADGFARTVRITLMFIFIHFLLISLLVSTVAYFLVGRLLGPGIPGLPGRRRQGLFVQPGDGEQLEFGYCFDVSIRAFFPIWVFLYVVQFLLMPVIARDYWVSLFFGNTLYLVSLGYYTIITFLGYNALPFLHHTELLLAPTAVFVILWFASLFGLNLPQHLAPILLTGAQLRKGV</sequence>
<proteinExistence type="inferred from homology"/>
<name>A0A9P4SB57_9PEZI</name>
<feature type="transmembrane region" description="Helical" evidence="7">
    <location>
        <begin position="205"/>
        <end position="227"/>
    </location>
</feature>
<reference evidence="8" key="1">
    <citation type="journal article" date="2020" name="Stud. Mycol.">
        <title>101 Dothideomycetes genomes: a test case for predicting lifestyles and emergence of pathogens.</title>
        <authorList>
            <person name="Haridas S."/>
            <person name="Albert R."/>
            <person name="Binder M."/>
            <person name="Bloem J."/>
            <person name="Labutti K."/>
            <person name="Salamov A."/>
            <person name="Andreopoulos B."/>
            <person name="Baker S."/>
            <person name="Barry K."/>
            <person name="Bills G."/>
            <person name="Bluhm B."/>
            <person name="Cannon C."/>
            <person name="Castanera R."/>
            <person name="Culley D."/>
            <person name="Daum C."/>
            <person name="Ezra D."/>
            <person name="Gonzalez J."/>
            <person name="Henrissat B."/>
            <person name="Kuo A."/>
            <person name="Liang C."/>
            <person name="Lipzen A."/>
            <person name="Lutzoni F."/>
            <person name="Magnuson J."/>
            <person name="Mondo S."/>
            <person name="Nolan M."/>
            <person name="Ohm R."/>
            <person name="Pangilinan J."/>
            <person name="Park H.-J."/>
            <person name="Ramirez L."/>
            <person name="Alfaro M."/>
            <person name="Sun H."/>
            <person name="Tritt A."/>
            <person name="Yoshinaga Y."/>
            <person name="Zwiers L.-H."/>
            <person name="Turgeon B."/>
            <person name="Goodwin S."/>
            <person name="Spatafora J."/>
            <person name="Crous P."/>
            <person name="Grigoriev I."/>
        </authorList>
    </citation>
    <scope>NUCLEOTIDE SEQUENCE</scope>
    <source>
        <strain evidence="8">CBS 101060</strain>
    </source>
</reference>
<accession>A0A9P4SB57</accession>
<comment type="caution">
    <text evidence="8">The sequence shown here is derived from an EMBL/GenBank/DDBJ whole genome shotgun (WGS) entry which is preliminary data.</text>
</comment>
<feature type="region of interest" description="Disordered" evidence="6">
    <location>
        <begin position="1"/>
        <end position="25"/>
    </location>
</feature>
<dbReference type="InterPro" id="IPR007881">
    <property type="entry name" value="UNC-50"/>
</dbReference>
<gene>
    <name evidence="8" type="ORF">M501DRAFT_1024486</name>
</gene>
<keyword evidence="9" id="KW-1185">Reference proteome</keyword>
<feature type="transmembrane region" description="Helical" evidence="7">
    <location>
        <begin position="239"/>
        <end position="259"/>
    </location>
</feature>
<feature type="transmembrane region" description="Helical" evidence="7">
    <location>
        <begin position="115"/>
        <end position="137"/>
    </location>
</feature>
<protein>
    <submittedName>
        <fullName evidence="8">Integral membrane protein</fullName>
    </submittedName>
</protein>
<dbReference type="Pfam" id="PF05216">
    <property type="entry name" value="UNC-50"/>
    <property type="match status" value="1"/>
</dbReference>
<comment type="similarity">
    <text evidence="2">Belongs to the unc-50 family.</text>
</comment>
<keyword evidence="4 7" id="KW-1133">Transmembrane helix</keyword>
<dbReference type="PANTHER" id="PTHR12841">
    <property type="entry name" value="PROTEIN UNC-50 HOMOLOG"/>
    <property type="match status" value="1"/>
</dbReference>
<evidence type="ECO:0000256" key="2">
    <source>
        <dbReference type="ARBA" id="ARBA00006293"/>
    </source>
</evidence>
<comment type="subcellular location">
    <subcellularLocation>
        <location evidence="1">Membrane</location>
        <topology evidence="1">Multi-pass membrane protein</topology>
    </subcellularLocation>
</comment>
<keyword evidence="5 7" id="KW-0472">Membrane</keyword>